<proteinExistence type="predicted"/>
<dbReference type="AlphaFoldDB" id="A0A6C0JJH6"/>
<evidence type="ECO:0000313" key="2">
    <source>
        <dbReference type="EMBL" id="QHU03804.1"/>
    </source>
</evidence>
<dbReference type="EMBL" id="MN740389">
    <property type="protein sequence ID" value="QHU03804.1"/>
    <property type="molecule type" value="Genomic_DNA"/>
</dbReference>
<organism evidence="2">
    <name type="scientific">viral metagenome</name>
    <dbReference type="NCBI Taxonomy" id="1070528"/>
    <lineage>
        <taxon>unclassified sequences</taxon>
        <taxon>metagenomes</taxon>
        <taxon>organismal metagenomes</taxon>
    </lineage>
</organism>
<evidence type="ECO:0000259" key="1">
    <source>
        <dbReference type="Pfam" id="PF03407"/>
    </source>
</evidence>
<feature type="domain" description="Nucleotide-diphospho-sugar transferase" evidence="1">
    <location>
        <begin position="66"/>
        <end position="191"/>
    </location>
</feature>
<name>A0A6C0JJH6_9ZZZZ</name>
<accession>A0A6C0JJH6</accession>
<reference evidence="2" key="1">
    <citation type="journal article" date="2020" name="Nature">
        <title>Giant virus diversity and host interactions through global metagenomics.</title>
        <authorList>
            <person name="Schulz F."/>
            <person name="Roux S."/>
            <person name="Paez-Espino D."/>
            <person name="Jungbluth S."/>
            <person name="Walsh D.A."/>
            <person name="Denef V.J."/>
            <person name="McMahon K.D."/>
            <person name="Konstantinidis K.T."/>
            <person name="Eloe-Fadrosh E.A."/>
            <person name="Kyrpides N.C."/>
            <person name="Woyke T."/>
        </authorList>
    </citation>
    <scope>NUCLEOTIDE SEQUENCE</scope>
    <source>
        <strain evidence="2">GVMAG-M-3300027708-20</strain>
    </source>
</reference>
<sequence>MKIFYFCDESFMDMKYEFELSFKDPFEKNFFYLENINLDRSKPGSGIDIWKFKTEMIINSIKQNLGEIILVSDIDIVFYKPVIDCVKESMENQEICFQKEFKYYGLNLGFISILCNENTLEFWEKINEVVSTTNRWDQEIVNDFIFNDKHKIKWNLFPSSIWNWSQDELNKDIKLHHANCASSKDEKFEQMKYVYNYINN</sequence>
<dbReference type="InterPro" id="IPR005069">
    <property type="entry name" value="Nucl-diP-sugar_transferase"/>
</dbReference>
<dbReference type="Pfam" id="PF03407">
    <property type="entry name" value="Nucleotid_trans"/>
    <property type="match status" value="1"/>
</dbReference>
<protein>
    <recommendedName>
        <fullName evidence="1">Nucleotide-diphospho-sugar transferase domain-containing protein</fullName>
    </recommendedName>
</protein>